<evidence type="ECO:0000256" key="6">
    <source>
        <dbReference type="ARBA" id="ARBA00017290"/>
    </source>
</evidence>
<evidence type="ECO:0000313" key="16">
    <source>
        <dbReference type="EMBL" id="WZN41331.1"/>
    </source>
</evidence>
<name>A0ABZ2YNK5_9BACT</name>
<dbReference type="RefSeq" id="WP_341836186.1">
    <property type="nucleotide sequence ID" value="NZ_CP149822.1"/>
</dbReference>
<dbReference type="Proteomes" id="UP001485459">
    <property type="component" value="Chromosome"/>
</dbReference>
<dbReference type="InterPro" id="IPR009056">
    <property type="entry name" value="Cyt_c-like_dom"/>
</dbReference>
<dbReference type="Gene3D" id="1.10.760.10">
    <property type="entry name" value="Cytochrome c-like domain"/>
    <property type="match status" value="1"/>
</dbReference>
<dbReference type="NCBIfam" id="TIGR02376">
    <property type="entry name" value="Cu_nitrite_red"/>
    <property type="match status" value="1"/>
</dbReference>
<evidence type="ECO:0000256" key="2">
    <source>
        <dbReference type="ARBA" id="ARBA00001973"/>
    </source>
</evidence>
<dbReference type="GO" id="GO:0050421">
    <property type="term" value="F:nitrite reductase (NO-forming) activity"/>
    <property type="evidence" value="ECO:0007669"/>
    <property type="project" value="UniProtKB-EC"/>
</dbReference>
<evidence type="ECO:0000256" key="11">
    <source>
        <dbReference type="ARBA" id="ARBA00023004"/>
    </source>
</evidence>
<evidence type="ECO:0000256" key="4">
    <source>
        <dbReference type="ARBA" id="ARBA00011233"/>
    </source>
</evidence>
<evidence type="ECO:0000256" key="7">
    <source>
        <dbReference type="ARBA" id="ARBA00022617"/>
    </source>
</evidence>
<dbReference type="PANTHER" id="PTHR35008:SF8">
    <property type="entry name" value="ALCOHOL DEHYDROGENASE CYTOCHROME C SUBUNIT"/>
    <property type="match status" value="1"/>
</dbReference>
<comment type="subunit">
    <text evidence="4">Homotrimer.</text>
</comment>
<evidence type="ECO:0000256" key="10">
    <source>
        <dbReference type="ARBA" id="ARBA00023002"/>
    </source>
</evidence>
<keyword evidence="11 14" id="KW-0408">Iron</keyword>
<dbReference type="EMBL" id="CP149822">
    <property type="protein sequence ID" value="WZN41331.1"/>
    <property type="molecule type" value="Genomic_DNA"/>
</dbReference>
<comment type="catalytic activity">
    <reaction evidence="13">
        <text>nitric oxide + Fe(III)-[cytochrome c] + H2O = Fe(II)-[cytochrome c] + nitrite + 2 H(+)</text>
        <dbReference type="Rhea" id="RHEA:15233"/>
        <dbReference type="Rhea" id="RHEA-COMP:10350"/>
        <dbReference type="Rhea" id="RHEA-COMP:14399"/>
        <dbReference type="ChEBI" id="CHEBI:15377"/>
        <dbReference type="ChEBI" id="CHEBI:15378"/>
        <dbReference type="ChEBI" id="CHEBI:16301"/>
        <dbReference type="ChEBI" id="CHEBI:16480"/>
        <dbReference type="ChEBI" id="CHEBI:29033"/>
        <dbReference type="ChEBI" id="CHEBI:29034"/>
        <dbReference type="EC" id="1.7.2.1"/>
    </reaction>
</comment>
<dbReference type="InterPro" id="IPR001287">
    <property type="entry name" value="NO2-reductase_Cu"/>
</dbReference>
<dbReference type="InterPro" id="IPR051459">
    <property type="entry name" value="Cytochrome_c-type_DH"/>
</dbReference>
<evidence type="ECO:0000256" key="9">
    <source>
        <dbReference type="ARBA" id="ARBA00022737"/>
    </source>
</evidence>
<accession>A0ABZ2YNK5</accession>
<sequence length="482" mass="51334">MNRNQLLLGAMVCIGLLSNCTTKQQTGGRQSGTPPAEMKVSGESLAELTAPPLVPKPVGNREATKLIVNMEIVEKEGEMADGVTYLFWTFNGTVPGSFIRTRVGDEVEFHLKNHPDNKLPHNIDLHAVTGPGGGAASSFVAPGHEVVFSFKVINPGLYVYHCATAPVAMHIANGMYGLILVEPEGGLPPVDKEYYIMQGDFYTKGKNGEPGLQPFDMQKAVDEHPDYVVFNGKVGSLTGDNAIKANVGETVRLFVGNGGPNLVSSFHVIGEIFDNVHVEGGDLINKNVQTTLVPAGGAAIVDFKVEVPGTFVIVDHALTRTFNKGSLGMLTVAGDENKQIYSGKLTEGIYQPEGGTIQKMPGATAPPAPKAANMEERIALGKSVYAKTCLACHQDNGAGIANAFPPLAKSDYLNADAGRAIDVVLHGKQGEITVNGQKYNGVMPAQVLSDEEIANVLTYVYASWGNKQQEIKPAMVAAKRTH</sequence>
<evidence type="ECO:0000256" key="14">
    <source>
        <dbReference type="PROSITE-ProRule" id="PRU00433"/>
    </source>
</evidence>
<comment type="cofactor">
    <cofactor evidence="1">
        <name>Cu(+)</name>
        <dbReference type="ChEBI" id="CHEBI:49552"/>
    </cofactor>
</comment>
<evidence type="ECO:0000256" key="13">
    <source>
        <dbReference type="ARBA" id="ARBA00049340"/>
    </source>
</evidence>
<proteinExistence type="inferred from homology"/>
<evidence type="ECO:0000256" key="1">
    <source>
        <dbReference type="ARBA" id="ARBA00001960"/>
    </source>
</evidence>
<dbReference type="PRINTS" id="PR00695">
    <property type="entry name" value="CUNO2RDTASE"/>
</dbReference>
<feature type="domain" description="Cytochrome c" evidence="15">
    <location>
        <begin position="376"/>
        <end position="464"/>
    </location>
</feature>
<keyword evidence="17" id="KW-1185">Reference proteome</keyword>
<dbReference type="SUPFAM" id="SSF49503">
    <property type="entry name" value="Cupredoxins"/>
    <property type="match status" value="2"/>
</dbReference>
<evidence type="ECO:0000256" key="3">
    <source>
        <dbReference type="ARBA" id="ARBA00010609"/>
    </source>
</evidence>
<dbReference type="CDD" id="cd04208">
    <property type="entry name" value="CuRO_2_CuNIR"/>
    <property type="match status" value="1"/>
</dbReference>
<keyword evidence="12" id="KW-0186">Copper</keyword>
<evidence type="ECO:0000259" key="15">
    <source>
        <dbReference type="PROSITE" id="PS51007"/>
    </source>
</evidence>
<keyword evidence="8 14" id="KW-0479">Metal-binding</keyword>
<evidence type="ECO:0000256" key="12">
    <source>
        <dbReference type="ARBA" id="ARBA00023008"/>
    </source>
</evidence>
<keyword evidence="10 16" id="KW-0560">Oxidoreductase</keyword>
<evidence type="ECO:0000256" key="8">
    <source>
        <dbReference type="ARBA" id="ARBA00022723"/>
    </source>
</evidence>
<organism evidence="16 17">
    <name type="scientific">Chitinophaga pollutisoli</name>
    <dbReference type="NCBI Taxonomy" id="3133966"/>
    <lineage>
        <taxon>Bacteria</taxon>
        <taxon>Pseudomonadati</taxon>
        <taxon>Bacteroidota</taxon>
        <taxon>Chitinophagia</taxon>
        <taxon>Chitinophagales</taxon>
        <taxon>Chitinophagaceae</taxon>
        <taxon>Chitinophaga</taxon>
    </lineage>
</organism>
<evidence type="ECO:0000313" key="17">
    <source>
        <dbReference type="Proteomes" id="UP001485459"/>
    </source>
</evidence>
<dbReference type="PANTHER" id="PTHR35008">
    <property type="entry name" value="BLL4482 PROTEIN-RELATED"/>
    <property type="match status" value="1"/>
</dbReference>
<keyword evidence="9" id="KW-0677">Repeat</keyword>
<gene>
    <name evidence="16" type="primary">nirK</name>
    <name evidence="16" type="ORF">WJU16_25535</name>
</gene>
<dbReference type="InterPro" id="IPR008972">
    <property type="entry name" value="Cupredoxin"/>
</dbReference>
<dbReference type="InterPro" id="IPR011707">
    <property type="entry name" value="Cu-oxidase-like_N"/>
</dbReference>
<dbReference type="InterPro" id="IPR036909">
    <property type="entry name" value="Cyt_c-like_dom_sf"/>
</dbReference>
<dbReference type="SUPFAM" id="SSF46626">
    <property type="entry name" value="Cytochrome c"/>
    <property type="match status" value="1"/>
</dbReference>
<reference evidence="17" key="1">
    <citation type="submission" date="2024-03" db="EMBL/GenBank/DDBJ databases">
        <title>Chitinophaga horti sp. nov., isolated from garden soil.</title>
        <authorList>
            <person name="Lee D.S."/>
            <person name="Han D.M."/>
            <person name="Baek J.H."/>
            <person name="Choi D.G."/>
            <person name="Jeon J.H."/>
            <person name="Jeon C.O."/>
        </authorList>
    </citation>
    <scope>NUCLEOTIDE SEQUENCE [LARGE SCALE GENOMIC DNA]</scope>
    <source>
        <strain evidence="17">GPA1</strain>
    </source>
</reference>
<dbReference type="Gene3D" id="2.60.40.420">
    <property type="entry name" value="Cupredoxins - blue copper proteins"/>
    <property type="match status" value="2"/>
</dbReference>
<dbReference type="Pfam" id="PF00034">
    <property type="entry name" value="Cytochrom_C"/>
    <property type="match status" value="1"/>
</dbReference>
<evidence type="ECO:0000256" key="5">
    <source>
        <dbReference type="ARBA" id="ARBA00011882"/>
    </source>
</evidence>
<protein>
    <recommendedName>
        <fullName evidence="6">Copper-containing nitrite reductase</fullName>
        <ecNumber evidence="5">1.7.2.1</ecNumber>
    </recommendedName>
</protein>
<dbReference type="CDD" id="cd11020">
    <property type="entry name" value="CuRO_1_CuNIR"/>
    <property type="match status" value="1"/>
</dbReference>
<dbReference type="EC" id="1.7.2.1" evidence="5"/>
<keyword evidence="7 14" id="KW-0349">Heme</keyword>
<dbReference type="PROSITE" id="PS51007">
    <property type="entry name" value="CYTC"/>
    <property type="match status" value="1"/>
</dbReference>
<dbReference type="Pfam" id="PF07732">
    <property type="entry name" value="Cu-oxidase_3"/>
    <property type="match status" value="1"/>
</dbReference>
<comment type="cofactor">
    <cofactor evidence="2">
        <name>Cu(2+)</name>
        <dbReference type="ChEBI" id="CHEBI:29036"/>
    </cofactor>
</comment>
<comment type="similarity">
    <text evidence="3">Belongs to the multicopper oxidase family.</text>
</comment>